<evidence type="ECO:0000313" key="3">
    <source>
        <dbReference type="EMBL" id="BBL70132.1"/>
    </source>
</evidence>
<dbReference type="AlphaFoldDB" id="A0A8D4VMB8"/>
<proteinExistence type="predicted"/>
<reference evidence="3" key="1">
    <citation type="submission" date="2019-06" db="EMBL/GenBank/DDBJ databases">
        <title>Complete genome sequence of Methylogaea oryzae strain JCM16910.</title>
        <authorList>
            <person name="Asakawa S."/>
        </authorList>
    </citation>
    <scope>NUCLEOTIDE SEQUENCE</scope>
    <source>
        <strain evidence="3">E10</strain>
    </source>
</reference>
<dbReference type="EMBL" id="AP019782">
    <property type="protein sequence ID" value="BBL70132.1"/>
    <property type="molecule type" value="Genomic_DNA"/>
</dbReference>
<sequence>MSQAETEATESTPLGADDDIEKLLAERQRLEAAFEEKFKRAISVMFTDLKGSTAITEKVGDLAARDLMKRHNDIFFPIVEKNGGVVVKTMGDGTMSYFNTAQEAARTAVAFQKALAEYNLGKPQIPIEVTIGIHTGIGIVEKNDIYGDVVNVAARFESQAPAGGIAVSEDTYNALEDRTEIYCRFVRMARLKGKSDEFKVFKIFWDPKEIEEDRQNPTATLPSSGAPAAQQKKSNMRLFIALGVMLAAVFAIMAATQWMASGDMKSEKRSVHNKA</sequence>
<dbReference type="GO" id="GO:0035556">
    <property type="term" value="P:intracellular signal transduction"/>
    <property type="evidence" value="ECO:0007669"/>
    <property type="project" value="InterPro"/>
</dbReference>
<dbReference type="SMART" id="SM00044">
    <property type="entry name" value="CYCc"/>
    <property type="match status" value="1"/>
</dbReference>
<evidence type="ECO:0000313" key="4">
    <source>
        <dbReference type="Proteomes" id="UP000824988"/>
    </source>
</evidence>
<accession>A0A8D4VMB8</accession>
<dbReference type="GO" id="GO:0006171">
    <property type="term" value="P:cAMP biosynthetic process"/>
    <property type="evidence" value="ECO:0007669"/>
    <property type="project" value="TreeGrafter"/>
</dbReference>
<feature type="domain" description="Guanylate cyclase" evidence="2">
    <location>
        <begin position="43"/>
        <end position="157"/>
    </location>
</feature>
<keyword evidence="1" id="KW-0472">Membrane</keyword>
<dbReference type="PROSITE" id="PS50125">
    <property type="entry name" value="GUANYLATE_CYCLASE_2"/>
    <property type="match status" value="1"/>
</dbReference>
<dbReference type="GO" id="GO:0016849">
    <property type="term" value="F:phosphorus-oxygen lyase activity"/>
    <property type="evidence" value="ECO:0007669"/>
    <property type="project" value="UniProtKB-ARBA"/>
</dbReference>
<keyword evidence="1" id="KW-0812">Transmembrane</keyword>
<gene>
    <name evidence="3" type="ORF">MoryE10_07380</name>
</gene>
<dbReference type="KEGG" id="moz:MoryE10_07380"/>
<keyword evidence="1" id="KW-1133">Transmembrane helix</keyword>
<name>A0A8D4VMB8_9GAMM</name>
<evidence type="ECO:0000259" key="2">
    <source>
        <dbReference type="PROSITE" id="PS50125"/>
    </source>
</evidence>
<dbReference type="RefSeq" id="WP_221048247.1">
    <property type="nucleotide sequence ID" value="NZ_AP019782.1"/>
</dbReference>
<dbReference type="Proteomes" id="UP000824988">
    <property type="component" value="Chromosome"/>
</dbReference>
<dbReference type="InterPro" id="IPR050697">
    <property type="entry name" value="Adenylyl/Guanylyl_Cyclase_3/4"/>
</dbReference>
<keyword evidence="4" id="KW-1185">Reference proteome</keyword>
<dbReference type="PANTHER" id="PTHR43081:SF19">
    <property type="entry name" value="PH-SENSITIVE ADENYLATE CYCLASE RV1264"/>
    <property type="match status" value="1"/>
</dbReference>
<feature type="transmembrane region" description="Helical" evidence="1">
    <location>
        <begin position="238"/>
        <end position="260"/>
    </location>
</feature>
<protein>
    <recommendedName>
        <fullName evidence="2">Guanylate cyclase domain-containing protein</fullName>
    </recommendedName>
</protein>
<dbReference type="PANTHER" id="PTHR43081">
    <property type="entry name" value="ADENYLATE CYCLASE, TERMINAL-DIFFERENTIATION SPECIFIC-RELATED"/>
    <property type="match status" value="1"/>
</dbReference>
<evidence type="ECO:0000256" key="1">
    <source>
        <dbReference type="SAM" id="Phobius"/>
    </source>
</evidence>
<dbReference type="Pfam" id="PF00211">
    <property type="entry name" value="Guanylate_cyc"/>
    <property type="match status" value="1"/>
</dbReference>
<dbReference type="GO" id="GO:0009975">
    <property type="term" value="F:cyclase activity"/>
    <property type="evidence" value="ECO:0007669"/>
    <property type="project" value="UniProtKB-ARBA"/>
</dbReference>
<dbReference type="InterPro" id="IPR001054">
    <property type="entry name" value="A/G_cyclase"/>
</dbReference>
<organism evidence="3 4">
    <name type="scientific">Methylogaea oryzae</name>
    <dbReference type="NCBI Taxonomy" id="1295382"/>
    <lineage>
        <taxon>Bacteria</taxon>
        <taxon>Pseudomonadati</taxon>
        <taxon>Pseudomonadota</taxon>
        <taxon>Gammaproteobacteria</taxon>
        <taxon>Methylococcales</taxon>
        <taxon>Methylococcaceae</taxon>
        <taxon>Methylogaea</taxon>
    </lineage>
</organism>
<dbReference type="CDD" id="cd07302">
    <property type="entry name" value="CHD"/>
    <property type="match status" value="1"/>
</dbReference>